<dbReference type="InterPro" id="IPR017932">
    <property type="entry name" value="GATase_2_dom"/>
</dbReference>
<evidence type="ECO:0000256" key="2">
    <source>
        <dbReference type="ARBA" id="ARBA00022962"/>
    </source>
</evidence>
<dbReference type="InterPro" id="IPR029057">
    <property type="entry name" value="PRTase-like"/>
</dbReference>
<dbReference type="SUPFAM" id="SSF53271">
    <property type="entry name" value="PRTase-like"/>
    <property type="match status" value="1"/>
</dbReference>
<keyword evidence="2" id="KW-0315">Glutamine amidotransferase</keyword>
<name>A0ABR0PDR4_GOSAR</name>
<evidence type="ECO:0000259" key="3">
    <source>
        <dbReference type="PROSITE" id="PS51278"/>
    </source>
</evidence>
<comment type="caution">
    <text evidence="4">The sequence shown here is derived from an EMBL/GenBank/DDBJ whole genome shotgun (WGS) entry which is preliminary data.</text>
</comment>
<dbReference type="EMBL" id="JARKNE010000007">
    <property type="protein sequence ID" value="KAK5819439.1"/>
    <property type="molecule type" value="Genomic_DNA"/>
</dbReference>
<dbReference type="InterPro" id="IPR029055">
    <property type="entry name" value="Ntn_hydrolases_N"/>
</dbReference>
<sequence>MAIGHVRYSTVGSSMLKNVQPFVVGYKFGSIGVAHNGNLVNYRALKAMLEDNSLIFNTSSDTEVVLHLITISKARPFFLRIVEACEKLERAYSIVFVVKDKLVAVRDPHRFRPLVMGRRSNGAVVFSSESCALDLIETTYERKVYPGEVLVADKKDGVQSVCLMPHPEPKQCIFEHIYFGLPNSVVFGKCVYESRHAFGEILAIEAPVDCDVMIAVPDSGVEAE</sequence>
<keyword evidence="1" id="KW-0808">Transferase</keyword>
<organism evidence="4 5">
    <name type="scientific">Gossypium arboreum</name>
    <name type="common">Tree cotton</name>
    <name type="synonym">Gossypium nanking</name>
    <dbReference type="NCBI Taxonomy" id="29729"/>
    <lineage>
        <taxon>Eukaryota</taxon>
        <taxon>Viridiplantae</taxon>
        <taxon>Streptophyta</taxon>
        <taxon>Embryophyta</taxon>
        <taxon>Tracheophyta</taxon>
        <taxon>Spermatophyta</taxon>
        <taxon>Magnoliopsida</taxon>
        <taxon>eudicotyledons</taxon>
        <taxon>Gunneridae</taxon>
        <taxon>Pentapetalae</taxon>
        <taxon>rosids</taxon>
        <taxon>malvids</taxon>
        <taxon>Malvales</taxon>
        <taxon>Malvaceae</taxon>
        <taxon>Malvoideae</taxon>
        <taxon>Gossypium</taxon>
    </lineage>
</organism>
<dbReference type="Gene3D" id="3.60.20.10">
    <property type="entry name" value="Glutamine Phosphoribosylpyrophosphate, subunit 1, domain 1"/>
    <property type="match status" value="1"/>
</dbReference>
<dbReference type="Proteomes" id="UP001358586">
    <property type="component" value="Chromosome 7"/>
</dbReference>
<evidence type="ECO:0000256" key="1">
    <source>
        <dbReference type="ARBA" id="ARBA00022679"/>
    </source>
</evidence>
<dbReference type="PANTHER" id="PTHR11907">
    <property type="entry name" value="AMIDOPHOSPHORIBOSYLTRANSFERASE"/>
    <property type="match status" value="1"/>
</dbReference>
<accession>A0ABR0PDR4</accession>
<protein>
    <recommendedName>
        <fullName evidence="3">Glutamine amidotransferase type-2 domain-containing protein</fullName>
    </recommendedName>
</protein>
<proteinExistence type="predicted"/>
<feature type="domain" description="Glutamine amidotransferase type-2" evidence="3">
    <location>
        <begin position="1"/>
        <end position="155"/>
    </location>
</feature>
<reference evidence="4 5" key="1">
    <citation type="submission" date="2023-03" db="EMBL/GenBank/DDBJ databases">
        <title>WGS of Gossypium arboreum.</title>
        <authorList>
            <person name="Yu D."/>
        </authorList>
    </citation>
    <scope>NUCLEOTIDE SEQUENCE [LARGE SCALE GENOMIC DNA]</scope>
    <source>
        <tissue evidence="4">Leaf</tissue>
    </source>
</reference>
<dbReference type="PROSITE" id="PS51278">
    <property type="entry name" value="GATASE_TYPE_2"/>
    <property type="match status" value="1"/>
</dbReference>
<dbReference type="Pfam" id="PF13537">
    <property type="entry name" value="GATase_7"/>
    <property type="match status" value="1"/>
</dbReference>
<keyword evidence="5" id="KW-1185">Reference proteome</keyword>
<evidence type="ECO:0000313" key="4">
    <source>
        <dbReference type="EMBL" id="KAK5819439.1"/>
    </source>
</evidence>
<gene>
    <name evidence="4" type="ORF">PVK06_024439</name>
</gene>
<evidence type="ECO:0000313" key="5">
    <source>
        <dbReference type="Proteomes" id="UP001358586"/>
    </source>
</evidence>
<dbReference type="SUPFAM" id="SSF56235">
    <property type="entry name" value="N-terminal nucleophile aminohydrolases (Ntn hydrolases)"/>
    <property type="match status" value="1"/>
</dbReference>